<dbReference type="AlphaFoldDB" id="A0A1I2HDC0"/>
<dbReference type="EMBL" id="FONW01000004">
    <property type="protein sequence ID" value="SFF28235.1"/>
    <property type="molecule type" value="Genomic_DNA"/>
</dbReference>
<dbReference type="STRING" id="655355.SAMN05216283_10450"/>
<evidence type="ECO:0000313" key="3">
    <source>
        <dbReference type="Proteomes" id="UP000198964"/>
    </source>
</evidence>
<accession>A0A1I2HDC0</accession>
<name>A0A1I2HDC0_9BACT</name>
<feature type="transmembrane region" description="Helical" evidence="1">
    <location>
        <begin position="12"/>
        <end position="32"/>
    </location>
</feature>
<protein>
    <submittedName>
        <fullName evidence="2">Uncharacterized protein</fullName>
    </submittedName>
</protein>
<sequence length="74" mass="8481">MNKQQRRTIRNILMVFVFINFIALILALTNWINPNPLKDYRLALGISFILLAGTARRICQSCQDKEEADEKASA</sequence>
<evidence type="ECO:0000313" key="2">
    <source>
        <dbReference type="EMBL" id="SFF28235.1"/>
    </source>
</evidence>
<gene>
    <name evidence="2" type="ORF">SAMN05216283_10450</name>
</gene>
<reference evidence="2 3" key="1">
    <citation type="submission" date="2016-10" db="EMBL/GenBank/DDBJ databases">
        <authorList>
            <person name="de Groot N.N."/>
        </authorList>
    </citation>
    <scope>NUCLEOTIDE SEQUENCE [LARGE SCALE GENOMIC DNA]</scope>
    <source>
        <strain evidence="2 3">CGMCC 1.9156</strain>
    </source>
</reference>
<keyword evidence="1" id="KW-0812">Transmembrane</keyword>
<dbReference type="Proteomes" id="UP000198964">
    <property type="component" value="Unassembled WGS sequence"/>
</dbReference>
<evidence type="ECO:0000256" key="1">
    <source>
        <dbReference type="SAM" id="Phobius"/>
    </source>
</evidence>
<feature type="transmembrane region" description="Helical" evidence="1">
    <location>
        <begin position="38"/>
        <end position="55"/>
    </location>
</feature>
<organism evidence="2 3">
    <name type="scientific">Sunxiuqinia elliptica</name>
    <dbReference type="NCBI Taxonomy" id="655355"/>
    <lineage>
        <taxon>Bacteria</taxon>
        <taxon>Pseudomonadati</taxon>
        <taxon>Bacteroidota</taxon>
        <taxon>Bacteroidia</taxon>
        <taxon>Marinilabiliales</taxon>
        <taxon>Prolixibacteraceae</taxon>
        <taxon>Sunxiuqinia</taxon>
    </lineage>
</organism>
<keyword evidence="1" id="KW-1133">Transmembrane helix</keyword>
<keyword evidence="3" id="KW-1185">Reference proteome</keyword>
<keyword evidence="1" id="KW-0472">Membrane</keyword>
<proteinExistence type="predicted"/>
<dbReference type="RefSeq" id="WP_093919739.1">
    <property type="nucleotide sequence ID" value="NZ_FONW01000004.1"/>
</dbReference>